<dbReference type="EMBL" id="SRLO01007260">
    <property type="protein sequence ID" value="TNN28131.1"/>
    <property type="molecule type" value="Genomic_DNA"/>
</dbReference>
<sequence>MSLRYLFAELLQVGSGVELRLRSQLLQTHVGSQGHRAGGQLQDADTGLDTRQDTEQTVGASCLRQAVSQEKAEPPEHLTCSSSSRSSSPAACGSLRAPLLSSVFRPTPSISFRSTDRRRVCTLLGAWPPDREPIRESISSRNRMQGAQARACRNS</sequence>
<protein>
    <submittedName>
        <fullName evidence="2">Uncharacterized protein</fullName>
    </submittedName>
</protein>
<feature type="region of interest" description="Disordered" evidence="1">
    <location>
        <begin position="30"/>
        <end position="92"/>
    </location>
</feature>
<dbReference type="AlphaFoldDB" id="A0A4Z2EHH8"/>
<accession>A0A4Z2EHH8</accession>
<proteinExistence type="predicted"/>
<keyword evidence="3" id="KW-1185">Reference proteome</keyword>
<evidence type="ECO:0000313" key="3">
    <source>
        <dbReference type="Proteomes" id="UP000314294"/>
    </source>
</evidence>
<organism evidence="2 3">
    <name type="scientific">Liparis tanakae</name>
    <name type="common">Tanaka's snailfish</name>
    <dbReference type="NCBI Taxonomy" id="230148"/>
    <lineage>
        <taxon>Eukaryota</taxon>
        <taxon>Metazoa</taxon>
        <taxon>Chordata</taxon>
        <taxon>Craniata</taxon>
        <taxon>Vertebrata</taxon>
        <taxon>Euteleostomi</taxon>
        <taxon>Actinopterygii</taxon>
        <taxon>Neopterygii</taxon>
        <taxon>Teleostei</taxon>
        <taxon>Neoteleostei</taxon>
        <taxon>Acanthomorphata</taxon>
        <taxon>Eupercaria</taxon>
        <taxon>Perciformes</taxon>
        <taxon>Cottioidei</taxon>
        <taxon>Cottales</taxon>
        <taxon>Liparidae</taxon>
        <taxon>Liparis</taxon>
    </lineage>
</organism>
<name>A0A4Z2EHH8_9TELE</name>
<evidence type="ECO:0000313" key="2">
    <source>
        <dbReference type="EMBL" id="TNN28131.1"/>
    </source>
</evidence>
<reference evidence="2 3" key="1">
    <citation type="submission" date="2019-03" db="EMBL/GenBank/DDBJ databases">
        <title>First draft genome of Liparis tanakae, snailfish: a comprehensive survey of snailfish specific genes.</title>
        <authorList>
            <person name="Kim W."/>
            <person name="Song I."/>
            <person name="Jeong J.-H."/>
            <person name="Kim D."/>
            <person name="Kim S."/>
            <person name="Ryu S."/>
            <person name="Song J.Y."/>
            <person name="Lee S.K."/>
        </authorList>
    </citation>
    <scope>NUCLEOTIDE SEQUENCE [LARGE SCALE GENOMIC DNA]</scope>
    <source>
        <tissue evidence="2">Muscle</tissue>
    </source>
</reference>
<feature type="region of interest" description="Disordered" evidence="1">
    <location>
        <begin position="131"/>
        <end position="155"/>
    </location>
</feature>
<evidence type="ECO:0000256" key="1">
    <source>
        <dbReference type="SAM" id="MobiDB-lite"/>
    </source>
</evidence>
<dbReference type="Proteomes" id="UP000314294">
    <property type="component" value="Unassembled WGS sequence"/>
</dbReference>
<comment type="caution">
    <text evidence="2">The sequence shown here is derived from an EMBL/GenBank/DDBJ whole genome shotgun (WGS) entry which is preliminary data.</text>
</comment>
<gene>
    <name evidence="2" type="ORF">EYF80_061722</name>
</gene>